<keyword evidence="7" id="KW-1185">Reference proteome</keyword>
<dbReference type="GeneID" id="115980495"/>
<dbReference type="InterPro" id="IPR052421">
    <property type="entry name" value="PCW_Enzyme_Inhibitor"/>
</dbReference>
<protein>
    <recommendedName>
        <fullName evidence="5">Pectinesterase inhibitor domain-containing protein</fullName>
    </recommendedName>
</protein>
<dbReference type="OrthoDB" id="1899334at2759"/>
<dbReference type="Proteomes" id="UP000594261">
    <property type="component" value="Chromosome 3"/>
</dbReference>
<accession>A0A7N2L6G7</accession>
<name>A0A7N2L6G7_QUELO</name>
<dbReference type="Pfam" id="PF04043">
    <property type="entry name" value="PMEI"/>
    <property type="match status" value="1"/>
</dbReference>
<feature type="chain" id="PRO_5029758908" description="Pectinesterase inhibitor domain-containing protein" evidence="4">
    <location>
        <begin position="23"/>
        <end position="171"/>
    </location>
</feature>
<evidence type="ECO:0000256" key="4">
    <source>
        <dbReference type="SAM" id="SignalP"/>
    </source>
</evidence>
<evidence type="ECO:0000256" key="2">
    <source>
        <dbReference type="ARBA" id="ARBA00023157"/>
    </source>
</evidence>
<gene>
    <name evidence="6" type="primary">LOC115980495</name>
</gene>
<dbReference type="InterPro" id="IPR006501">
    <property type="entry name" value="Pectinesterase_inhib_dom"/>
</dbReference>
<evidence type="ECO:0000256" key="1">
    <source>
        <dbReference type="ARBA" id="ARBA00022729"/>
    </source>
</evidence>
<feature type="domain" description="Pectinesterase inhibitor" evidence="5">
    <location>
        <begin position="22"/>
        <end position="167"/>
    </location>
</feature>
<dbReference type="EMBL" id="LRBV02000003">
    <property type="status" value="NOT_ANNOTATED_CDS"/>
    <property type="molecule type" value="Genomic_DNA"/>
</dbReference>
<dbReference type="RefSeq" id="XP_030958594.1">
    <property type="nucleotide sequence ID" value="XM_031102734.1"/>
</dbReference>
<dbReference type="AlphaFoldDB" id="A0A7N2L6G7"/>
<dbReference type="SMART" id="SM00856">
    <property type="entry name" value="PMEI"/>
    <property type="match status" value="1"/>
</dbReference>
<keyword evidence="2" id="KW-1015">Disulfide bond</keyword>
<dbReference type="Gramene" id="QL03p019557:mrna">
    <property type="protein sequence ID" value="QL03p019557:mrna:CDS:1"/>
    <property type="gene ID" value="QL03p019557"/>
</dbReference>
<dbReference type="GO" id="GO:0004857">
    <property type="term" value="F:enzyme inhibitor activity"/>
    <property type="evidence" value="ECO:0007669"/>
    <property type="project" value="InterPro"/>
</dbReference>
<reference evidence="6 7" key="1">
    <citation type="journal article" date="2016" name="G3 (Bethesda)">
        <title>First Draft Assembly and Annotation of the Genome of a California Endemic Oak Quercus lobata Nee (Fagaceae).</title>
        <authorList>
            <person name="Sork V.L."/>
            <person name="Fitz-Gibbon S.T."/>
            <person name="Puiu D."/>
            <person name="Crepeau M."/>
            <person name="Gugger P.F."/>
            <person name="Sherman R."/>
            <person name="Stevens K."/>
            <person name="Langley C.H."/>
            <person name="Pellegrini M."/>
            <person name="Salzberg S.L."/>
        </authorList>
    </citation>
    <scope>NUCLEOTIDE SEQUENCE [LARGE SCALE GENOMIC DNA]</scope>
    <source>
        <strain evidence="6 7">cv. SW786</strain>
    </source>
</reference>
<dbReference type="PANTHER" id="PTHR36710:SF18">
    <property type="entry name" value="PECTINESTERASE INHIBITOR 5-RELATED"/>
    <property type="match status" value="1"/>
</dbReference>
<dbReference type="NCBIfam" id="TIGR01614">
    <property type="entry name" value="PME_inhib"/>
    <property type="match status" value="1"/>
</dbReference>
<comment type="similarity">
    <text evidence="3">Belongs to the PMEI family.</text>
</comment>
<evidence type="ECO:0000313" key="7">
    <source>
        <dbReference type="Proteomes" id="UP000594261"/>
    </source>
</evidence>
<evidence type="ECO:0000256" key="3">
    <source>
        <dbReference type="ARBA" id="ARBA00038471"/>
    </source>
</evidence>
<dbReference type="InParanoid" id="A0A7N2L6G7"/>
<dbReference type="PANTHER" id="PTHR36710">
    <property type="entry name" value="PECTINESTERASE INHIBITOR-LIKE"/>
    <property type="match status" value="1"/>
</dbReference>
<keyword evidence="1 4" id="KW-0732">Signal</keyword>
<evidence type="ECO:0000313" key="6">
    <source>
        <dbReference type="EnsemblPlants" id="QL03p019557:mrna:CDS:1"/>
    </source>
</evidence>
<proteinExistence type="inferred from homology"/>
<dbReference type="EnsemblPlants" id="QL03p019557:mrna">
    <property type="protein sequence ID" value="QL03p019557:mrna:CDS:1"/>
    <property type="gene ID" value="QL03p019557"/>
</dbReference>
<evidence type="ECO:0000259" key="5">
    <source>
        <dbReference type="SMART" id="SM00856"/>
    </source>
</evidence>
<reference evidence="6" key="2">
    <citation type="submission" date="2021-01" db="UniProtKB">
        <authorList>
            <consortium name="EnsemblPlants"/>
        </authorList>
    </citation>
    <scope>IDENTIFICATION</scope>
</reference>
<dbReference type="InterPro" id="IPR035513">
    <property type="entry name" value="Invertase/methylesterase_inhib"/>
</dbReference>
<dbReference type="KEGG" id="qlo:115980495"/>
<feature type="signal peptide" evidence="4">
    <location>
        <begin position="1"/>
        <end position="22"/>
    </location>
</feature>
<dbReference type="SUPFAM" id="SSF101148">
    <property type="entry name" value="Plant invertase/pectin methylesterase inhibitor"/>
    <property type="match status" value="1"/>
</dbReference>
<sequence length="171" mass="18783">MNPISSLVFVLLLTVFPTQILCQTALIEEACGYTIYKVLCLETLVPDSEAHSAKDLKTLAKVSLKHTEYEANFVDSNIEGLEESSGPGPVRHALVFCTKKYVTVIAKIQAAETSFAQGNITATKAQLTDATINRQLCDKGFEGKRYKSPISDWTTKLSQMQNNAESIIAHI</sequence>
<organism evidence="6 7">
    <name type="scientific">Quercus lobata</name>
    <name type="common">Valley oak</name>
    <dbReference type="NCBI Taxonomy" id="97700"/>
    <lineage>
        <taxon>Eukaryota</taxon>
        <taxon>Viridiplantae</taxon>
        <taxon>Streptophyta</taxon>
        <taxon>Embryophyta</taxon>
        <taxon>Tracheophyta</taxon>
        <taxon>Spermatophyta</taxon>
        <taxon>Magnoliopsida</taxon>
        <taxon>eudicotyledons</taxon>
        <taxon>Gunneridae</taxon>
        <taxon>Pentapetalae</taxon>
        <taxon>rosids</taxon>
        <taxon>fabids</taxon>
        <taxon>Fagales</taxon>
        <taxon>Fagaceae</taxon>
        <taxon>Quercus</taxon>
    </lineage>
</organism>
<dbReference type="Gene3D" id="1.20.140.40">
    <property type="entry name" value="Invertase/pectin methylesterase inhibitor family protein"/>
    <property type="match status" value="1"/>
</dbReference>